<name>A0A2Z6ZS49_9LAMI</name>
<protein>
    <submittedName>
        <fullName evidence="1">Gibberellin 20 oxidase 1-D-like</fullName>
    </submittedName>
</protein>
<dbReference type="EMBL" id="KV170545">
    <property type="protein sequence ID" value="KZT75965.1"/>
    <property type="molecule type" value="Genomic_DNA"/>
</dbReference>
<evidence type="ECO:0000313" key="1">
    <source>
        <dbReference type="EMBL" id="KZT75965.1"/>
    </source>
</evidence>
<dbReference type="Proteomes" id="UP000250235">
    <property type="component" value="Unassembled WGS sequence"/>
</dbReference>
<proteinExistence type="predicted"/>
<accession>A0A2Z6ZS49</accession>
<sequence>MSRDGGWAKRAGRAAVARRWHDDAPLSMRCASHVDARWRAIAPRLVAAVRNFRDGAAVGRPPLRRVSGDVVTAGLILLGFGSGLSRAAREVFGPVCDAVPDFERF</sequence>
<organism evidence="1 2">
    <name type="scientific">Dorcoceras hygrometricum</name>
    <dbReference type="NCBI Taxonomy" id="472368"/>
    <lineage>
        <taxon>Eukaryota</taxon>
        <taxon>Viridiplantae</taxon>
        <taxon>Streptophyta</taxon>
        <taxon>Embryophyta</taxon>
        <taxon>Tracheophyta</taxon>
        <taxon>Spermatophyta</taxon>
        <taxon>Magnoliopsida</taxon>
        <taxon>eudicotyledons</taxon>
        <taxon>Gunneridae</taxon>
        <taxon>Pentapetalae</taxon>
        <taxon>asterids</taxon>
        <taxon>lamiids</taxon>
        <taxon>Lamiales</taxon>
        <taxon>Gesneriaceae</taxon>
        <taxon>Didymocarpoideae</taxon>
        <taxon>Trichosporeae</taxon>
        <taxon>Loxocarpinae</taxon>
        <taxon>Dorcoceras</taxon>
    </lineage>
</organism>
<gene>
    <name evidence="1" type="ORF">F511_47010</name>
</gene>
<dbReference type="AlphaFoldDB" id="A0A2Z6ZS49"/>
<reference evidence="1 2" key="1">
    <citation type="journal article" date="2015" name="Proc. Natl. Acad. Sci. U.S.A.">
        <title>The resurrection genome of Boea hygrometrica: A blueprint for survival of dehydration.</title>
        <authorList>
            <person name="Xiao L."/>
            <person name="Yang G."/>
            <person name="Zhang L."/>
            <person name="Yang X."/>
            <person name="Zhao S."/>
            <person name="Ji Z."/>
            <person name="Zhou Q."/>
            <person name="Hu M."/>
            <person name="Wang Y."/>
            <person name="Chen M."/>
            <person name="Xu Y."/>
            <person name="Jin H."/>
            <person name="Xiao X."/>
            <person name="Hu G."/>
            <person name="Bao F."/>
            <person name="Hu Y."/>
            <person name="Wan P."/>
            <person name="Li L."/>
            <person name="Deng X."/>
            <person name="Kuang T."/>
            <person name="Xiang C."/>
            <person name="Zhu J.K."/>
            <person name="Oliver M.J."/>
            <person name="He Y."/>
        </authorList>
    </citation>
    <scope>NUCLEOTIDE SEQUENCE [LARGE SCALE GENOMIC DNA]</scope>
    <source>
        <strain evidence="2">cv. XS01</strain>
    </source>
</reference>
<keyword evidence="2" id="KW-1185">Reference proteome</keyword>
<evidence type="ECO:0000313" key="2">
    <source>
        <dbReference type="Proteomes" id="UP000250235"/>
    </source>
</evidence>